<evidence type="ECO:0000313" key="3">
    <source>
        <dbReference type="Proteomes" id="UP000199159"/>
    </source>
</evidence>
<keyword evidence="1" id="KW-0472">Membrane</keyword>
<keyword evidence="1" id="KW-1133">Transmembrane helix</keyword>
<reference evidence="3" key="1">
    <citation type="submission" date="2016-10" db="EMBL/GenBank/DDBJ databases">
        <authorList>
            <person name="Varghese N."/>
            <person name="Submissions S."/>
        </authorList>
    </citation>
    <scope>NUCLEOTIDE SEQUENCE [LARGE SCALE GENOMIC DNA]</scope>
    <source>
        <strain evidence="3">IBRC-M10078</strain>
    </source>
</reference>
<evidence type="ECO:0000313" key="2">
    <source>
        <dbReference type="EMBL" id="SDP46630.1"/>
    </source>
</evidence>
<dbReference type="STRING" id="930152.SAMN05216565_103179"/>
<sequence>MYWKLRIPLILGVIGVVSGLVQKFPNLFLVNSSYLISSALFIGLIGIIFTILEKTDLNERKVHFTIGVGIILFGYTFDYLMA</sequence>
<feature type="transmembrane region" description="Helical" evidence="1">
    <location>
        <begin position="33"/>
        <end position="52"/>
    </location>
</feature>
<organism evidence="2 3">
    <name type="scientific">Litchfieldia salsa</name>
    <dbReference type="NCBI Taxonomy" id="930152"/>
    <lineage>
        <taxon>Bacteria</taxon>
        <taxon>Bacillati</taxon>
        <taxon>Bacillota</taxon>
        <taxon>Bacilli</taxon>
        <taxon>Bacillales</taxon>
        <taxon>Bacillaceae</taxon>
        <taxon>Litchfieldia</taxon>
    </lineage>
</organism>
<dbReference type="OrthoDB" id="2941030at2"/>
<dbReference type="Proteomes" id="UP000199159">
    <property type="component" value="Unassembled WGS sequence"/>
</dbReference>
<keyword evidence="3" id="KW-1185">Reference proteome</keyword>
<protein>
    <submittedName>
        <fullName evidence="2">Uncharacterized protein</fullName>
    </submittedName>
</protein>
<name>A0A1H0SYI8_9BACI</name>
<keyword evidence="1" id="KW-0812">Transmembrane</keyword>
<gene>
    <name evidence="2" type="ORF">SAMN05216565_103179</name>
</gene>
<accession>A0A1H0SYI8</accession>
<dbReference type="AlphaFoldDB" id="A0A1H0SYI8"/>
<evidence type="ECO:0000256" key="1">
    <source>
        <dbReference type="SAM" id="Phobius"/>
    </source>
</evidence>
<feature type="transmembrane region" description="Helical" evidence="1">
    <location>
        <begin position="64"/>
        <end position="81"/>
    </location>
</feature>
<dbReference type="EMBL" id="FNJU01000003">
    <property type="protein sequence ID" value="SDP46630.1"/>
    <property type="molecule type" value="Genomic_DNA"/>
</dbReference>
<proteinExistence type="predicted"/>